<evidence type="ECO:0000313" key="1">
    <source>
        <dbReference type="EMBL" id="MFD1483632.1"/>
    </source>
</evidence>
<accession>A0ABW4E0X2</accession>
<comment type="caution">
    <text evidence="1">The sequence shown here is derived from an EMBL/GenBank/DDBJ whole genome shotgun (WGS) entry which is preliminary data.</text>
</comment>
<evidence type="ECO:0000313" key="2">
    <source>
        <dbReference type="Proteomes" id="UP001597252"/>
    </source>
</evidence>
<name>A0ABW4E0X2_9LACO</name>
<sequence>MRRKDLTGQKFGRLTVVRYVGAAKNGNARWLCKCDCGNETVVDGYRLRKGTTISCGCYRREYMRKAIMENPKTVAQMGQKSQFVNSEGVNLAAVTKLRSSNRSGVIGVSFDKQSAKWNSRLYLKGKLVLNKQFVNFEDAVKARHEAEKEYLEPILERVEAGKQKNEC</sequence>
<gene>
    <name evidence="1" type="ORF">ACFQ5J_00010</name>
</gene>
<reference evidence="2" key="1">
    <citation type="journal article" date="2019" name="Int. J. Syst. Evol. Microbiol.">
        <title>The Global Catalogue of Microorganisms (GCM) 10K type strain sequencing project: providing services to taxonomists for standard genome sequencing and annotation.</title>
        <authorList>
            <consortium name="The Broad Institute Genomics Platform"/>
            <consortium name="The Broad Institute Genome Sequencing Center for Infectious Disease"/>
            <person name="Wu L."/>
            <person name="Ma J."/>
        </authorList>
    </citation>
    <scope>NUCLEOTIDE SEQUENCE [LARGE SCALE GENOMIC DNA]</scope>
    <source>
        <strain evidence="2">CCM 8903</strain>
    </source>
</reference>
<protein>
    <submittedName>
        <fullName evidence="1">Alcohol dehydrogenase</fullName>
    </submittedName>
</protein>
<dbReference type="EMBL" id="JBHTON010000001">
    <property type="protein sequence ID" value="MFD1483632.1"/>
    <property type="molecule type" value="Genomic_DNA"/>
</dbReference>
<organism evidence="1 2">
    <name type="scientific">Lacticaseibacillus baoqingensis</name>
    <dbReference type="NCBI Taxonomy" id="2486013"/>
    <lineage>
        <taxon>Bacteria</taxon>
        <taxon>Bacillati</taxon>
        <taxon>Bacillota</taxon>
        <taxon>Bacilli</taxon>
        <taxon>Lactobacillales</taxon>
        <taxon>Lactobacillaceae</taxon>
        <taxon>Lacticaseibacillus</taxon>
    </lineage>
</organism>
<dbReference type="RefSeq" id="WP_125750100.1">
    <property type="nucleotide sequence ID" value="NZ_JBHTON010000001.1"/>
</dbReference>
<keyword evidence="2" id="KW-1185">Reference proteome</keyword>
<dbReference type="Proteomes" id="UP001597252">
    <property type="component" value="Unassembled WGS sequence"/>
</dbReference>
<proteinExistence type="predicted"/>